<gene>
    <name evidence="9" type="ORF">EI684_04555</name>
</gene>
<dbReference type="GO" id="GO:0006352">
    <property type="term" value="P:DNA-templated transcription initiation"/>
    <property type="evidence" value="ECO:0007669"/>
    <property type="project" value="InterPro"/>
</dbReference>
<proteinExistence type="inferred from homology"/>
<dbReference type="PANTHER" id="PTHR43133:SF62">
    <property type="entry name" value="RNA POLYMERASE SIGMA FACTOR SIGZ"/>
    <property type="match status" value="1"/>
</dbReference>
<dbReference type="InterPro" id="IPR007630">
    <property type="entry name" value="RNA_pol_sigma70_r4"/>
</dbReference>
<feature type="region of interest" description="Disordered" evidence="6">
    <location>
        <begin position="1"/>
        <end position="35"/>
    </location>
</feature>
<evidence type="ECO:0000313" key="9">
    <source>
        <dbReference type="EMBL" id="RRR75480.1"/>
    </source>
</evidence>
<evidence type="ECO:0000256" key="2">
    <source>
        <dbReference type="ARBA" id="ARBA00023015"/>
    </source>
</evidence>
<feature type="domain" description="RNA polymerase sigma-70 region 4" evidence="8">
    <location>
        <begin position="166"/>
        <end position="214"/>
    </location>
</feature>
<dbReference type="InterPro" id="IPR036388">
    <property type="entry name" value="WH-like_DNA-bd_sf"/>
</dbReference>
<dbReference type="Proteomes" id="UP000280307">
    <property type="component" value="Unassembled WGS sequence"/>
</dbReference>
<reference evidence="9 10" key="1">
    <citation type="submission" date="2018-12" db="EMBL/GenBank/DDBJ databases">
        <title>Genome Sequence of Candidatus Viridilinea halotolerans isolated from saline sulfide-rich spring.</title>
        <authorList>
            <person name="Grouzdev D.S."/>
            <person name="Burganskaya E.I."/>
            <person name="Krutkina M.S."/>
            <person name="Sukhacheva M.V."/>
            <person name="Gorlenko V.M."/>
        </authorList>
    </citation>
    <scope>NUCLEOTIDE SEQUENCE [LARGE SCALE GENOMIC DNA]</scope>
    <source>
        <strain evidence="9">Chok-6</strain>
    </source>
</reference>
<dbReference type="InterPro" id="IPR014284">
    <property type="entry name" value="RNA_pol_sigma-70_dom"/>
</dbReference>
<evidence type="ECO:0000256" key="3">
    <source>
        <dbReference type="ARBA" id="ARBA00023082"/>
    </source>
</evidence>
<evidence type="ECO:0000313" key="10">
    <source>
        <dbReference type="Proteomes" id="UP000280307"/>
    </source>
</evidence>
<dbReference type="Pfam" id="PF04542">
    <property type="entry name" value="Sigma70_r2"/>
    <property type="match status" value="1"/>
</dbReference>
<dbReference type="PANTHER" id="PTHR43133">
    <property type="entry name" value="RNA POLYMERASE ECF-TYPE SIGMA FACTO"/>
    <property type="match status" value="1"/>
</dbReference>
<evidence type="ECO:0000259" key="7">
    <source>
        <dbReference type="Pfam" id="PF04542"/>
    </source>
</evidence>
<protein>
    <submittedName>
        <fullName evidence="9">Sigma-70 family RNA polymerase sigma factor</fullName>
    </submittedName>
</protein>
<dbReference type="SUPFAM" id="SSF88659">
    <property type="entry name" value="Sigma3 and sigma4 domains of RNA polymerase sigma factors"/>
    <property type="match status" value="1"/>
</dbReference>
<dbReference type="CDD" id="cd06171">
    <property type="entry name" value="Sigma70_r4"/>
    <property type="match status" value="1"/>
</dbReference>
<name>A0A426U672_9CHLR</name>
<dbReference type="NCBIfam" id="TIGR02937">
    <property type="entry name" value="sigma70-ECF"/>
    <property type="match status" value="1"/>
</dbReference>
<dbReference type="InterPro" id="IPR039425">
    <property type="entry name" value="RNA_pol_sigma-70-like"/>
</dbReference>
<dbReference type="InterPro" id="IPR013325">
    <property type="entry name" value="RNA_pol_sigma_r2"/>
</dbReference>
<evidence type="ECO:0000256" key="6">
    <source>
        <dbReference type="SAM" id="MobiDB-lite"/>
    </source>
</evidence>
<evidence type="ECO:0000259" key="8">
    <source>
        <dbReference type="Pfam" id="PF04545"/>
    </source>
</evidence>
<keyword evidence="5" id="KW-0804">Transcription</keyword>
<keyword evidence="3" id="KW-0731">Sigma factor</keyword>
<sequence length="225" mass="25057">MGGSSSRRPTPPPPPSSCASSPYQRPSGPVGLPSYRGPCMRRHAWSARHPTPDGESTMSRPVASIIADAYAHDADALLRYILQRVEHPQDAEDLLQDVFVRVLELQADYEERGFPLSTLLYRIAHGRTIDWQRRQTHRRTVRIPDVADGQPPVGERMLTEPDLADALARLSPRQRAVLAWRFTEGATITETAARLGLTPPVVKALQHRALVRLRVVLQREAGEAD</sequence>
<dbReference type="InterPro" id="IPR007627">
    <property type="entry name" value="RNA_pol_sigma70_r2"/>
</dbReference>
<dbReference type="EMBL" id="RSAS01000186">
    <property type="protein sequence ID" value="RRR75480.1"/>
    <property type="molecule type" value="Genomic_DNA"/>
</dbReference>
<feature type="domain" description="RNA polymerase sigma-70 region 2" evidence="7">
    <location>
        <begin position="72"/>
        <end position="136"/>
    </location>
</feature>
<dbReference type="SUPFAM" id="SSF88946">
    <property type="entry name" value="Sigma2 domain of RNA polymerase sigma factors"/>
    <property type="match status" value="1"/>
</dbReference>
<dbReference type="InterPro" id="IPR013324">
    <property type="entry name" value="RNA_pol_sigma_r3/r4-like"/>
</dbReference>
<keyword evidence="2" id="KW-0805">Transcription regulation</keyword>
<evidence type="ECO:0000256" key="1">
    <source>
        <dbReference type="ARBA" id="ARBA00010641"/>
    </source>
</evidence>
<dbReference type="AlphaFoldDB" id="A0A426U672"/>
<accession>A0A426U672</accession>
<comment type="similarity">
    <text evidence="1">Belongs to the sigma-70 factor family. ECF subfamily.</text>
</comment>
<dbReference type="GO" id="GO:0003677">
    <property type="term" value="F:DNA binding"/>
    <property type="evidence" value="ECO:0007669"/>
    <property type="project" value="UniProtKB-KW"/>
</dbReference>
<dbReference type="Gene3D" id="1.10.10.10">
    <property type="entry name" value="Winged helix-like DNA-binding domain superfamily/Winged helix DNA-binding domain"/>
    <property type="match status" value="1"/>
</dbReference>
<dbReference type="Pfam" id="PF04545">
    <property type="entry name" value="Sigma70_r4"/>
    <property type="match status" value="1"/>
</dbReference>
<organism evidence="9 10">
    <name type="scientific">Candidatus Viridilinea halotolerans</name>
    <dbReference type="NCBI Taxonomy" id="2491704"/>
    <lineage>
        <taxon>Bacteria</taxon>
        <taxon>Bacillati</taxon>
        <taxon>Chloroflexota</taxon>
        <taxon>Chloroflexia</taxon>
        <taxon>Chloroflexales</taxon>
        <taxon>Chloroflexineae</taxon>
        <taxon>Oscillochloridaceae</taxon>
        <taxon>Candidatus Viridilinea</taxon>
    </lineage>
</organism>
<dbReference type="GO" id="GO:0016987">
    <property type="term" value="F:sigma factor activity"/>
    <property type="evidence" value="ECO:0007669"/>
    <property type="project" value="UniProtKB-KW"/>
</dbReference>
<keyword evidence="4" id="KW-0238">DNA-binding</keyword>
<comment type="caution">
    <text evidence="9">The sequence shown here is derived from an EMBL/GenBank/DDBJ whole genome shotgun (WGS) entry which is preliminary data.</text>
</comment>
<evidence type="ECO:0000256" key="5">
    <source>
        <dbReference type="ARBA" id="ARBA00023163"/>
    </source>
</evidence>
<dbReference type="Gene3D" id="1.10.1740.10">
    <property type="match status" value="1"/>
</dbReference>
<evidence type="ECO:0000256" key="4">
    <source>
        <dbReference type="ARBA" id="ARBA00023125"/>
    </source>
</evidence>